<organism evidence="1 2">
    <name type="scientific">Oikopleura dioica</name>
    <name type="common">Tunicate</name>
    <dbReference type="NCBI Taxonomy" id="34765"/>
    <lineage>
        <taxon>Eukaryota</taxon>
        <taxon>Metazoa</taxon>
        <taxon>Chordata</taxon>
        <taxon>Tunicata</taxon>
        <taxon>Appendicularia</taxon>
        <taxon>Copelata</taxon>
        <taxon>Oikopleuridae</taxon>
        <taxon>Oikopleura</taxon>
    </lineage>
</organism>
<proteinExistence type="predicted"/>
<protein>
    <submittedName>
        <fullName evidence="1">Oidioi.mRNA.OKI2018_I69.PAR.g9207.t1.cds</fullName>
    </submittedName>
</protein>
<keyword evidence="2" id="KW-1185">Reference proteome</keyword>
<evidence type="ECO:0000313" key="1">
    <source>
        <dbReference type="EMBL" id="CAG5079248.1"/>
    </source>
</evidence>
<reference evidence="1 2" key="1">
    <citation type="submission" date="2021-04" db="EMBL/GenBank/DDBJ databases">
        <authorList>
            <person name="Bliznina A."/>
        </authorList>
    </citation>
    <scope>NUCLEOTIDE SEQUENCE [LARGE SCALE GENOMIC DNA]</scope>
</reference>
<dbReference type="SUPFAM" id="SSF53300">
    <property type="entry name" value="vWA-like"/>
    <property type="match status" value="1"/>
</dbReference>
<dbReference type="Proteomes" id="UP001158576">
    <property type="component" value="Chromosome PAR"/>
</dbReference>
<accession>A0ABN7RKI0</accession>
<name>A0ABN7RKI0_OIKDI</name>
<dbReference type="EMBL" id="OU015568">
    <property type="protein sequence ID" value="CAG5079248.1"/>
    <property type="molecule type" value="Genomic_DNA"/>
</dbReference>
<dbReference type="InterPro" id="IPR036465">
    <property type="entry name" value="vWFA_dom_sf"/>
</dbReference>
<sequence length="879" mass="102592">MVIESNFVPTSIYNAKGANITSLELRHAKSRIELRGKQAFCYYELTFWPTEEQASKKSYSKPPQGDGSIFSSPKNFGTDILSFRAEYIKDEKVFHVVKDCIRDRMDTHEARPYLDALNEGMIDGIHEAMGVTDCYNDNFNFVMGPMKEGTERIVIHLETVEQLQMINGEFQLVHPFYLFGTKEDINERNDIKICCKEDVEIKANAYVNNCIMKNCVIEMMEGKNFNFEFKFHLEDYPKVGLREAPSTYNARLAIRITQKSFGPDSWVENFSANEEDGKILSMNIQAKELLKKMKVEKSTKRKRFVTLIVSRSGSLHGDVIRNIIGGLRLLINDPNLNDGRTFMRIITYGQTNNWTPENLIPKLQNGSEWFQPVKDYEEIDATVKTMDANIGRPFIREILERTLEEQTNDKNSEHEAERIFFVIGDQQFGWKDGEDEGKQNLEELVRRKTQEANGNLRINPIFVGPIIVDSKCFREMARAGNGQVLHFSEKERFREKIASVIPYYINNSEFKITNAEIINKSDSKDKIEIISGPGQNLKKLWNDERLRKWVYSGFKKKLPRDSDELKDYFENYLKEDWNQITDVIDNDRISFHFKQENHQQDLSKYRLKLTWEGNIETSHDFPTESLLRPKNSKKLHNFQQLRWFGANGLNLQGQRQLAIHTETFLENNATHCALIQNGRGPPPPADPNDVRQLALMHNYQVSTGYKPPTEKPSFSFGGFGRPKPKPKCNGINDGSEMLELNMPWRRQRSDYFGKLIFNADENAHWQNAPGEPAYMIRKRSTLEELSEIWLDMNEEQFKEFHQSPDFKFKDDHEAISILIWTCFYFCEITERETWSRIIHKAIEYHKGEDKFINLLERTQQYLLDNDLWKRSDRNKITEA</sequence>
<gene>
    <name evidence="1" type="ORF">OKIOD_LOCUS765</name>
</gene>
<evidence type="ECO:0000313" key="2">
    <source>
        <dbReference type="Proteomes" id="UP001158576"/>
    </source>
</evidence>